<dbReference type="InterPro" id="IPR001929">
    <property type="entry name" value="Germin"/>
</dbReference>
<sequence length="188" mass="20059">MMMNPRMILFFLGVFAATNSIVLASDPSPLQDFCIADINSSADDFFFSGILTPRSTDNAHGSTVTPVNVETFPGLNTQGISMAHVDLSPGGVNPPHVHPRASEIVTVLEGTLLTEFVSSNQDGNRHFSKVLNKGDMFVIPKGMIHYQKNIGEGNAVAIGSFSSQFPGVNTIENSVLGSTPKIPTHTIS</sequence>
<comment type="similarity">
    <text evidence="2 9">Belongs to the germin family.</text>
</comment>
<evidence type="ECO:0000256" key="7">
    <source>
        <dbReference type="ARBA" id="ARBA00023180"/>
    </source>
</evidence>
<name>A0ABP0YL83_9ROSI</name>
<evidence type="ECO:0000256" key="9">
    <source>
        <dbReference type="RuleBase" id="RU366015"/>
    </source>
</evidence>
<keyword evidence="7" id="KW-0325">Glycoprotein</keyword>
<comment type="subcellular location">
    <subcellularLocation>
        <location evidence="1 9">Secreted</location>
        <location evidence="1 9">Extracellular space</location>
        <location evidence="1 9">Apoplast</location>
    </subcellularLocation>
</comment>
<dbReference type="InterPro" id="IPR006045">
    <property type="entry name" value="Cupin_1"/>
</dbReference>
<organism evidence="11 12">
    <name type="scientific">Citrullus colocynthis</name>
    <name type="common">colocynth</name>
    <dbReference type="NCBI Taxonomy" id="252529"/>
    <lineage>
        <taxon>Eukaryota</taxon>
        <taxon>Viridiplantae</taxon>
        <taxon>Streptophyta</taxon>
        <taxon>Embryophyta</taxon>
        <taxon>Tracheophyta</taxon>
        <taxon>Spermatophyta</taxon>
        <taxon>Magnoliopsida</taxon>
        <taxon>eudicotyledons</taxon>
        <taxon>Gunneridae</taxon>
        <taxon>Pentapetalae</taxon>
        <taxon>rosids</taxon>
        <taxon>fabids</taxon>
        <taxon>Cucurbitales</taxon>
        <taxon>Cucurbitaceae</taxon>
        <taxon>Benincaseae</taxon>
        <taxon>Citrullus</taxon>
    </lineage>
</organism>
<keyword evidence="8 9" id="KW-0464">Manganese</keyword>
<gene>
    <name evidence="11" type="ORF">CITCOLO1_LOCUS13338</name>
</gene>
<keyword evidence="4 9" id="KW-0964">Secreted</keyword>
<dbReference type="PROSITE" id="PS00725">
    <property type="entry name" value="GERMIN"/>
    <property type="match status" value="1"/>
</dbReference>
<evidence type="ECO:0000256" key="6">
    <source>
        <dbReference type="ARBA" id="ARBA00023157"/>
    </source>
</evidence>
<dbReference type="Gene3D" id="2.60.120.10">
    <property type="entry name" value="Jelly Rolls"/>
    <property type="match status" value="1"/>
</dbReference>
<dbReference type="SMART" id="SM00835">
    <property type="entry name" value="Cupin_1"/>
    <property type="match status" value="1"/>
</dbReference>
<dbReference type="InterPro" id="IPR014710">
    <property type="entry name" value="RmlC-like_jellyroll"/>
</dbReference>
<accession>A0ABP0YL83</accession>
<keyword evidence="6" id="KW-1015">Disulfide bond</keyword>
<dbReference type="SUPFAM" id="SSF51182">
    <property type="entry name" value="RmlC-like cupins"/>
    <property type="match status" value="1"/>
</dbReference>
<feature type="chain" id="PRO_5044966006" description="Germin-like protein" evidence="9">
    <location>
        <begin position="25"/>
        <end position="188"/>
    </location>
</feature>
<evidence type="ECO:0000256" key="5">
    <source>
        <dbReference type="ARBA" id="ARBA00022723"/>
    </source>
</evidence>
<evidence type="ECO:0000256" key="4">
    <source>
        <dbReference type="ARBA" id="ARBA00022525"/>
    </source>
</evidence>
<protein>
    <recommendedName>
        <fullName evidence="9">Germin-like protein</fullName>
    </recommendedName>
</protein>
<dbReference type="PANTHER" id="PTHR31238">
    <property type="entry name" value="GERMIN-LIKE PROTEIN SUBFAMILY 3 MEMBER 3"/>
    <property type="match status" value="1"/>
</dbReference>
<evidence type="ECO:0000256" key="2">
    <source>
        <dbReference type="ARBA" id="ARBA00007456"/>
    </source>
</evidence>
<evidence type="ECO:0000313" key="12">
    <source>
        <dbReference type="Proteomes" id="UP001642487"/>
    </source>
</evidence>
<evidence type="ECO:0000259" key="10">
    <source>
        <dbReference type="SMART" id="SM00835"/>
    </source>
</evidence>
<dbReference type="CDD" id="cd02241">
    <property type="entry name" value="cupin_OxOx"/>
    <property type="match status" value="1"/>
</dbReference>
<feature type="signal peptide" evidence="9">
    <location>
        <begin position="1"/>
        <end position="24"/>
    </location>
</feature>
<keyword evidence="12" id="KW-1185">Reference proteome</keyword>
<feature type="domain" description="Cupin type-1" evidence="10">
    <location>
        <begin position="48"/>
        <end position="188"/>
    </location>
</feature>
<dbReference type="InterPro" id="IPR019780">
    <property type="entry name" value="Germin_Mn-BS"/>
</dbReference>
<dbReference type="Pfam" id="PF00190">
    <property type="entry name" value="Cupin_1"/>
    <property type="match status" value="1"/>
</dbReference>
<keyword evidence="5 9" id="KW-0479">Metal-binding</keyword>
<evidence type="ECO:0000256" key="8">
    <source>
        <dbReference type="ARBA" id="ARBA00023211"/>
    </source>
</evidence>
<evidence type="ECO:0000256" key="1">
    <source>
        <dbReference type="ARBA" id="ARBA00004271"/>
    </source>
</evidence>
<evidence type="ECO:0000256" key="3">
    <source>
        <dbReference type="ARBA" id="ARBA00022523"/>
    </source>
</evidence>
<evidence type="ECO:0000313" key="11">
    <source>
        <dbReference type="EMBL" id="CAK9321270.1"/>
    </source>
</evidence>
<dbReference type="EMBL" id="OZ021738">
    <property type="protein sequence ID" value="CAK9321270.1"/>
    <property type="molecule type" value="Genomic_DNA"/>
</dbReference>
<keyword evidence="3 9" id="KW-0052">Apoplast</keyword>
<keyword evidence="9" id="KW-0732">Signal</keyword>
<dbReference type="Proteomes" id="UP001642487">
    <property type="component" value="Chromosome 4"/>
</dbReference>
<dbReference type="PRINTS" id="PR00325">
    <property type="entry name" value="GERMIN"/>
</dbReference>
<reference evidence="11 12" key="1">
    <citation type="submission" date="2024-03" db="EMBL/GenBank/DDBJ databases">
        <authorList>
            <person name="Gkanogiannis A."/>
            <person name="Becerra Lopez-Lavalle L."/>
        </authorList>
    </citation>
    <scope>NUCLEOTIDE SEQUENCE [LARGE SCALE GENOMIC DNA]</scope>
</reference>
<proteinExistence type="inferred from homology"/>
<dbReference type="InterPro" id="IPR011051">
    <property type="entry name" value="RmlC_Cupin_sf"/>
</dbReference>